<name>A0A239R566_STREI</name>
<feature type="transmembrane region" description="Helical" evidence="1">
    <location>
        <begin position="98"/>
        <end position="120"/>
    </location>
</feature>
<keyword evidence="1" id="KW-0812">Transmembrane</keyword>
<evidence type="ECO:0000313" key="2">
    <source>
        <dbReference type="EMBL" id="SNU06023.1"/>
    </source>
</evidence>
<feature type="transmembrane region" description="Helical" evidence="1">
    <location>
        <begin position="58"/>
        <end position="78"/>
    </location>
</feature>
<proteinExistence type="predicted"/>
<keyword evidence="1" id="KW-0472">Membrane</keyword>
<organism evidence="2 3">
    <name type="scientific">Streptococcus equinus</name>
    <name type="common">Streptococcus bovis</name>
    <dbReference type="NCBI Taxonomy" id="1335"/>
    <lineage>
        <taxon>Bacteria</taxon>
        <taxon>Bacillati</taxon>
        <taxon>Bacillota</taxon>
        <taxon>Bacilli</taxon>
        <taxon>Lactobacillales</taxon>
        <taxon>Streptococcaceae</taxon>
        <taxon>Streptococcus</taxon>
    </lineage>
</organism>
<sequence length="207" mass="23451">MVTKVECPRCGGTNWEIIGPNLQCSYCSYIKGIKEQAQENLSSKDAANLLVQKNSHRFTLIVILISLSILAFITYKIVELVKVMIANTEYFDIFELFLPMLFIGLPIIIFVIAPVIMTIVDTISTIIQKNNGVDVEAIAESKKEIERIRAQENIVRMKSLSDCSDEDFIAEGKRRGFKVKGKQTNVHKVNGVSDFNNEFFNDFFNND</sequence>
<evidence type="ECO:0000256" key="1">
    <source>
        <dbReference type="SAM" id="Phobius"/>
    </source>
</evidence>
<reference evidence="2 3" key="1">
    <citation type="submission" date="2017-07" db="EMBL/GenBank/DDBJ databases">
        <authorList>
            <person name="Sun Z.S."/>
            <person name="Albrecht U."/>
            <person name="Echele G."/>
            <person name="Lee C.C."/>
        </authorList>
    </citation>
    <scope>NUCLEOTIDE SEQUENCE [LARGE SCALE GENOMIC DNA]</scope>
    <source>
        <strain evidence="2 3">AR3</strain>
    </source>
</reference>
<gene>
    <name evidence="2" type="ORF">SAMN05216470_0125</name>
</gene>
<dbReference type="AlphaFoldDB" id="A0A239R566"/>
<dbReference type="EMBL" id="FZRA01000001">
    <property type="protein sequence ID" value="SNU06023.1"/>
    <property type="molecule type" value="Genomic_DNA"/>
</dbReference>
<dbReference type="RefSeq" id="WP_094139952.1">
    <property type="nucleotide sequence ID" value="NZ_FZRA01000001.1"/>
</dbReference>
<evidence type="ECO:0000313" key="3">
    <source>
        <dbReference type="Proteomes" id="UP000214649"/>
    </source>
</evidence>
<keyword evidence="1" id="KW-1133">Transmembrane helix</keyword>
<accession>A0A239R566</accession>
<dbReference type="Proteomes" id="UP000214649">
    <property type="component" value="Unassembled WGS sequence"/>
</dbReference>
<protein>
    <submittedName>
        <fullName evidence="2">Uncharacterized protein</fullName>
    </submittedName>
</protein>